<proteinExistence type="predicted"/>
<feature type="compositionally biased region" description="Acidic residues" evidence="2">
    <location>
        <begin position="1029"/>
        <end position="1038"/>
    </location>
</feature>
<dbReference type="InterPro" id="IPR045107">
    <property type="entry name" value="SAC3/GANP/THP3"/>
</dbReference>
<dbReference type="EMBL" id="KI966425">
    <property type="protein sequence ID" value="EWC45615.1"/>
    <property type="molecule type" value="Genomic_DNA"/>
</dbReference>
<feature type="region of interest" description="Disordered" evidence="2">
    <location>
        <begin position="1409"/>
        <end position="1437"/>
    </location>
</feature>
<evidence type="ECO:0000313" key="5">
    <source>
        <dbReference type="Proteomes" id="UP000024837"/>
    </source>
</evidence>
<dbReference type="GO" id="GO:0006406">
    <property type="term" value="P:mRNA export from nucleus"/>
    <property type="evidence" value="ECO:0007669"/>
    <property type="project" value="TreeGrafter"/>
</dbReference>
<dbReference type="Gene3D" id="1.25.40.990">
    <property type="match status" value="1"/>
</dbReference>
<feature type="compositionally biased region" description="Polar residues" evidence="2">
    <location>
        <begin position="810"/>
        <end position="829"/>
    </location>
</feature>
<dbReference type="OrthoDB" id="264795at2759"/>
<feature type="compositionally biased region" description="Polar residues" evidence="2">
    <location>
        <begin position="997"/>
        <end position="1006"/>
    </location>
</feature>
<dbReference type="GO" id="GO:0070390">
    <property type="term" value="C:transcription export complex 2"/>
    <property type="evidence" value="ECO:0007669"/>
    <property type="project" value="TreeGrafter"/>
</dbReference>
<evidence type="ECO:0000256" key="2">
    <source>
        <dbReference type="SAM" id="MobiDB-lite"/>
    </source>
</evidence>
<keyword evidence="1" id="KW-0175">Coiled coil</keyword>
<dbReference type="GO" id="GO:0005737">
    <property type="term" value="C:cytoplasm"/>
    <property type="evidence" value="ECO:0007669"/>
    <property type="project" value="TreeGrafter"/>
</dbReference>
<dbReference type="Pfam" id="PF03399">
    <property type="entry name" value="SAC3_GANP"/>
    <property type="match status" value="1"/>
</dbReference>
<feature type="coiled-coil region" evidence="1">
    <location>
        <begin position="72"/>
        <end position="99"/>
    </location>
</feature>
<keyword evidence="5" id="KW-1185">Reference proteome</keyword>
<evidence type="ECO:0000256" key="1">
    <source>
        <dbReference type="SAM" id="Coils"/>
    </source>
</evidence>
<accession>W7I9A5</accession>
<feature type="region of interest" description="Disordered" evidence="2">
    <location>
        <begin position="954"/>
        <end position="1050"/>
    </location>
</feature>
<protein>
    <recommendedName>
        <fullName evidence="3">SAC3/GANP/THP3 conserved domain-containing protein</fullName>
    </recommendedName>
</protein>
<organism evidence="4 5">
    <name type="scientific">Drechslerella stenobrocha 248</name>
    <dbReference type="NCBI Taxonomy" id="1043628"/>
    <lineage>
        <taxon>Eukaryota</taxon>
        <taxon>Fungi</taxon>
        <taxon>Dikarya</taxon>
        <taxon>Ascomycota</taxon>
        <taxon>Pezizomycotina</taxon>
        <taxon>Orbiliomycetes</taxon>
        <taxon>Orbiliales</taxon>
        <taxon>Orbiliaceae</taxon>
        <taxon>Drechslerella</taxon>
    </lineage>
</organism>
<feature type="region of interest" description="Disordered" evidence="2">
    <location>
        <begin position="736"/>
        <end position="772"/>
    </location>
</feature>
<feature type="domain" description="SAC3/GANP/THP3 conserved" evidence="3">
    <location>
        <begin position="118"/>
        <end position="428"/>
    </location>
</feature>
<sequence>MKDSEEDWPTNGHQREVFGFRNGDFTSLVPTRVTQYVSVEQRQELELSRPAKPPVNTSLIRHELIHPSISEEDMFKDALQERKKRVEEYEQERERKRLASAKRGYNGLKELVGICVQMCPRWDRMRRANNKSAISTYEVDEDGYFGEDRAVKSWHRPAAGEAEDLPEDLRTEQTLMKTMDYLVHGLVDKWLFAGCQNFIWDRTRSIRQDCSIQGLNSDAVIECYERIARFHIFSIQQLSHNENFQRGQELEQLSKTLISLNELYDDRRRLIKQGKRQYDSEADFEAEFRAYTLVSNIYSPLQVSRAVQLPTRITETPTFKIALQLFKYAQRANHDDKNLFGNTSRSETTLNWSAQFFELVHDPSTPYLLACLAAMEFTNVKKGAIKTFERGFPPQKTASSLSLLKELVNVTSERDVKLAVERYGLKTTEQDGAIYMNSPRKSQPSTWIAQPPPMSPPFPLTVEMKRGQTTTGQFIPARFFIDEPGCYRRVVSQFCEEEVDIRYNDPVEHEPTTDGPVHIVQFASSWESVGTIVYDSNERVEGDPTADALFDLIQNTRRGNVPVTQAENLVSYIGQRRKGGKKKFVQAATTTFKSRAPQPAQRQAALSFQGFAKPAAPAAVTPAPPPQTQGQFKDPVPFPPVFAAQPPATDHAQEASLATNAPVASAFAARPAIVSAFGAPAPASAFGTRPQPALAFGVKPGPSAAAPAFGAKASTPPVPVFGARAADASSTVSAFGPKPTISDPAGVTQGVAPAPIKDSSPTPSSIPPPASVFSAGPAVPPVSGSLFAPPTLQATREPAATPLSRPDPSAPTSVFDQKPTTVSGTGVKNTSSQSLFDQYQALSNQATPQGLFPGVPPTSTTPSLFPSAVPSLDPSVPAFGPPQTLGPKPSDASIFGAQKSVPAQGSIFDQEPSRKPATSFFPASNPVLNQAAPAQQSAPSVFNLEPARAPVTSFFPATTTTTPAGNPPVGLFPSTTPQTQPPPAPIFEPAAPKAPKSSETNVSTAKENLFTPADAEPKIPQSEIKPPDEPEAIEEDEPEPPKPRLAPSGLPLIEDLPINNNDPLPPHRLTYRELIQDIAPEFFRKMDPSREPKESWYPGLDSLNKISYTDVRALADHRDRLRTAAWHQLTLAECNKDGLPTLLAQAAPDTWQLQLVCADESKTSLDWFMNKFEGLVEREGEETYRDLHVASSHMRGQDGCIGGVVFGCTAVAGRDVKEVKRALKHDKGVLKRTVANALRAAPGGKVHVLVLAYQAAGRTRKMQEDNVRKGLGVGELEEEEGKVSVRVLLLEGLEDLQGLHRTAKAFGVGLARKPEVSVVSNDNPPISANIVTKKRELEELEAQTAKLLLDAETTAMKRPKYGEDRGPAYIYGLPVFETPSKKTPAMKQQQQHHQPIPIPIQMQMQVQVQVQAQPSPAPLRKRRSAEDNSDAKKRKVKVTGERLSKALSSVSAKFDKWALPGDGEDIIVGDDSLTADWDMGF</sequence>
<evidence type="ECO:0000259" key="3">
    <source>
        <dbReference type="Pfam" id="PF03399"/>
    </source>
</evidence>
<gene>
    <name evidence="4" type="ORF">DRE_05176</name>
</gene>
<dbReference type="PANTHER" id="PTHR12436">
    <property type="entry name" value="80 KDA MCM3-ASSOCIATED PROTEIN"/>
    <property type="match status" value="1"/>
</dbReference>
<dbReference type="HOGENOM" id="CLU_249628_0_0_1"/>
<name>W7I9A5_9PEZI</name>
<feature type="region of interest" description="Disordered" evidence="2">
    <location>
        <begin position="797"/>
        <end position="829"/>
    </location>
</feature>
<reference evidence="4 5" key="1">
    <citation type="submission" date="2013-05" db="EMBL/GenBank/DDBJ databases">
        <title>Drechslerella stenobrocha genome reveals carnivorous origination and mechanical trapping mechanism of predatory fungi.</title>
        <authorList>
            <person name="Liu X."/>
            <person name="Zhang W."/>
            <person name="Liu K."/>
        </authorList>
    </citation>
    <scope>NUCLEOTIDE SEQUENCE [LARGE SCALE GENOMIC DNA]</scope>
    <source>
        <strain evidence="4 5">248</strain>
    </source>
</reference>
<feature type="compositionally biased region" description="Low complexity" evidence="2">
    <location>
        <begin position="954"/>
        <end position="978"/>
    </location>
</feature>
<dbReference type="InterPro" id="IPR005062">
    <property type="entry name" value="SAC3/GANP/THP3_conserved"/>
</dbReference>
<dbReference type="PANTHER" id="PTHR12436:SF3">
    <property type="entry name" value="GERMINAL-CENTER ASSOCIATED NUCLEAR PROTEIN"/>
    <property type="match status" value="1"/>
</dbReference>
<evidence type="ECO:0000313" key="4">
    <source>
        <dbReference type="EMBL" id="EWC45615.1"/>
    </source>
</evidence>
<dbReference type="Proteomes" id="UP000024837">
    <property type="component" value="Unassembled WGS sequence"/>
</dbReference>